<proteinExistence type="predicted"/>
<sequence>MSPYTPHLNYYASTPPSTSLAAPAATPCYTTSPTSTSMLHYKYDASTPPSTSTAAHDSSYYKKVFTQTLYCSLPVFACVHDSPVFSPTNIVHNVTSPFTSFHLATFPRFPPH</sequence>
<evidence type="ECO:0000313" key="1">
    <source>
        <dbReference type="EMBL" id="KAK3890352.1"/>
    </source>
</evidence>
<evidence type="ECO:0000313" key="2">
    <source>
        <dbReference type="Proteomes" id="UP001286313"/>
    </source>
</evidence>
<reference evidence="1" key="1">
    <citation type="submission" date="2023-10" db="EMBL/GenBank/DDBJ databases">
        <title>Genome assemblies of two species of porcelain crab, Petrolisthes cinctipes and Petrolisthes manimaculis (Anomura: Porcellanidae).</title>
        <authorList>
            <person name="Angst P."/>
        </authorList>
    </citation>
    <scope>NUCLEOTIDE SEQUENCE</scope>
    <source>
        <strain evidence="1">PB745_01</strain>
        <tissue evidence="1">Gill</tissue>
    </source>
</reference>
<name>A0AAE1GCZ0_PETCI</name>
<dbReference type="Proteomes" id="UP001286313">
    <property type="component" value="Unassembled WGS sequence"/>
</dbReference>
<comment type="caution">
    <text evidence="1">The sequence shown here is derived from an EMBL/GenBank/DDBJ whole genome shotgun (WGS) entry which is preliminary data.</text>
</comment>
<organism evidence="1 2">
    <name type="scientific">Petrolisthes cinctipes</name>
    <name type="common">Flat porcelain crab</name>
    <dbReference type="NCBI Taxonomy" id="88211"/>
    <lineage>
        <taxon>Eukaryota</taxon>
        <taxon>Metazoa</taxon>
        <taxon>Ecdysozoa</taxon>
        <taxon>Arthropoda</taxon>
        <taxon>Crustacea</taxon>
        <taxon>Multicrustacea</taxon>
        <taxon>Malacostraca</taxon>
        <taxon>Eumalacostraca</taxon>
        <taxon>Eucarida</taxon>
        <taxon>Decapoda</taxon>
        <taxon>Pleocyemata</taxon>
        <taxon>Anomura</taxon>
        <taxon>Galatheoidea</taxon>
        <taxon>Porcellanidae</taxon>
        <taxon>Petrolisthes</taxon>
    </lineage>
</organism>
<dbReference type="AlphaFoldDB" id="A0AAE1GCZ0"/>
<dbReference type="EMBL" id="JAWQEG010000431">
    <property type="protein sequence ID" value="KAK3890352.1"/>
    <property type="molecule type" value="Genomic_DNA"/>
</dbReference>
<keyword evidence="2" id="KW-1185">Reference proteome</keyword>
<gene>
    <name evidence="1" type="ORF">Pcinc_005730</name>
</gene>
<accession>A0AAE1GCZ0</accession>
<protein>
    <submittedName>
        <fullName evidence="1">Uncharacterized protein</fullName>
    </submittedName>
</protein>